<dbReference type="WBParaSite" id="MBELARI_LOCUS2982">
    <property type="protein sequence ID" value="MBELARI_LOCUS2982"/>
    <property type="gene ID" value="MBELARI_LOCUS2982"/>
</dbReference>
<evidence type="ECO:0000313" key="1">
    <source>
        <dbReference type="Proteomes" id="UP000887575"/>
    </source>
</evidence>
<reference evidence="2" key="1">
    <citation type="submission" date="2024-02" db="UniProtKB">
        <authorList>
            <consortium name="WormBaseParasite"/>
        </authorList>
    </citation>
    <scope>IDENTIFICATION</scope>
</reference>
<dbReference type="Proteomes" id="UP000887575">
    <property type="component" value="Unassembled WGS sequence"/>
</dbReference>
<protein>
    <submittedName>
        <fullName evidence="2">Uncharacterized protein</fullName>
    </submittedName>
</protein>
<name>A0AAF3J8G6_9BILA</name>
<sequence>MKRFAFPSNLAIGEVVSFVKVAPSVMSFRRETEEKFMIEASKTVNAFAYLMAEFATNDAPFSEMTMPELHTSFSFARLEGIVRKTIIDFASYLQVEATNNAIMNTALCEDFGNELVKLVAVSCQAIYITKTSNDLTSFMLELRKPGDNTDLREFERQDNKLKSSLAHFYTEIQQKKQNQMLLHELVTALHLSKDEKKMLQLAIKFGYPIPKHAMRCLVDNVNKILDKDNHITIKVAGQHYGTRGNVVEIDQIDGCFFVTNEDYHRFTRLIAHQTSGNHNLSTGNSFLLEALQKRFPSSEAFRESEIFRKHLCDAFFL</sequence>
<evidence type="ECO:0000313" key="2">
    <source>
        <dbReference type="WBParaSite" id="MBELARI_LOCUS2982"/>
    </source>
</evidence>
<keyword evidence="1" id="KW-1185">Reference proteome</keyword>
<dbReference type="AlphaFoldDB" id="A0AAF3J8G6"/>
<accession>A0AAF3J8G6</accession>
<proteinExistence type="predicted"/>
<organism evidence="1 2">
    <name type="scientific">Mesorhabditis belari</name>
    <dbReference type="NCBI Taxonomy" id="2138241"/>
    <lineage>
        <taxon>Eukaryota</taxon>
        <taxon>Metazoa</taxon>
        <taxon>Ecdysozoa</taxon>
        <taxon>Nematoda</taxon>
        <taxon>Chromadorea</taxon>
        <taxon>Rhabditida</taxon>
        <taxon>Rhabditina</taxon>
        <taxon>Rhabditomorpha</taxon>
        <taxon>Rhabditoidea</taxon>
        <taxon>Rhabditidae</taxon>
        <taxon>Mesorhabditinae</taxon>
        <taxon>Mesorhabditis</taxon>
    </lineage>
</organism>